<dbReference type="EMBL" id="MIEK01000001">
    <property type="protein sequence ID" value="OEH84005.1"/>
    <property type="molecule type" value="Genomic_DNA"/>
</dbReference>
<reference evidence="2 3" key="1">
    <citation type="submission" date="2016-09" db="EMBL/GenBank/DDBJ databases">
        <authorList>
            <person name="Capua I."/>
            <person name="De Benedictis P."/>
            <person name="Joannis T."/>
            <person name="Lombin L.H."/>
            <person name="Cattoli G."/>
        </authorList>
    </citation>
    <scope>NUCLEOTIDE SEQUENCE [LARGE SCALE GENOMIC DNA]</scope>
    <source>
        <strain evidence="2 3">LMG 25899</strain>
    </source>
</reference>
<protein>
    <recommendedName>
        <fullName evidence="4">Acid-resistance membrane protein</fullName>
    </recommendedName>
</protein>
<dbReference type="RefSeq" id="WP_069697016.1">
    <property type="nucleotide sequence ID" value="NZ_JAGGMA010000003.1"/>
</dbReference>
<dbReference type="InterPro" id="IPR005325">
    <property type="entry name" value="DUF308_memb"/>
</dbReference>
<evidence type="ECO:0000313" key="2">
    <source>
        <dbReference type="EMBL" id="OEH84005.1"/>
    </source>
</evidence>
<dbReference type="AlphaFoldDB" id="A0A1E5L1L2"/>
<organism evidence="2 3">
    <name type="scientific">Enterococcus rivorum</name>
    <dbReference type="NCBI Taxonomy" id="762845"/>
    <lineage>
        <taxon>Bacteria</taxon>
        <taxon>Bacillati</taxon>
        <taxon>Bacillota</taxon>
        <taxon>Bacilli</taxon>
        <taxon>Lactobacillales</taxon>
        <taxon>Enterococcaceae</taxon>
        <taxon>Enterococcus</taxon>
    </lineage>
</organism>
<feature type="transmembrane region" description="Helical" evidence="1">
    <location>
        <begin position="36"/>
        <end position="54"/>
    </location>
</feature>
<evidence type="ECO:0008006" key="4">
    <source>
        <dbReference type="Google" id="ProtNLM"/>
    </source>
</evidence>
<accession>A0A1E5L1L2</accession>
<keyword evidence="1" id="KW-0812">Transmembrane</keyword>
<gene>
    <name evidence="2" type="ORF">BCR26_00605</name>
</gene>
<keyword evidence="1" id="KW-0472">Membrane</keyword>
<dbReference type="Pfam" id="PF03729">
    <property type="entry name" value="DUF308"/>
    <property type="match status" value="2"/>
</dbReference>
<sequence>MKAIMNTLEKEVLLRSICLFVFGLLALLIPEMLYKATIIIIVGFLAVMGLFNVVGALRTKGKNEPYLFPLLYSIFLLILALIIYLYNKQLASLTVILIGIILLLNGILDVFRYANGKEEVRQPANLLLIIGIIGIIAGVVVIINPFGSMIFLFRFVGLVLMAVSAGDVFFLKKDQVQLDEK</sequence>
<feature type="transmembrane region" description="Helical" evidence="1">
    <location>
        <begin position="12"/>
        <end position="30"/>
    </location>
</feature>
<feature type="transmembrane region" description="Helical" evidence="1">
    <location>
        <begin position="92"/>
        <end position="111"/>
    </location>
</feature>
<name>A0A1E5L1L2_9ENTE</name>
<dbReference type="OrthoDB" id="2301130at2"/>
<evidence type="ECO:0000256" key="1">
    <source>
        <dbReference type="SAM" id="Phobius"/>
    </source>
</evidence>
<dbReference type="STRING" id="762845.BCR26_00605"/>
<feature type="transmembrane region" description="Helical" evidence="1">
    <location>
        <begin position="123"/>
        <end position="143"/>
    </location>
</feature>
<keyword evidence="1" id="KW-1133">Transmembrane helix</keyword>
<keyword evidence="3" id="KW-1185">Reference proteome</keyword>
<feature type="transmembrane region" description="Helical" evidence="1">
    <location>
        <begin position="149"/>
        <end position="171"/>
    </location>
</feature>
<proteinExistence type="predicted"/>
<dbReference type="Proteomes" id="UP000095256">
    <property type="component" value="Unassembled WGS sequence"/>
</dbReference>
<evidence type="ECO:0000313" key="3">
    <source>
        <dbReference type="Proteomes" id="UP000095256"/>
    </source>
</evidence>
<feature type="transmembrane region" description="Helical" evidence="1">
    <location>
        <begin position="66"/>
        <end position="86"/>
    </location>
</feature>
<comment type="caution">
    <text evidence="2">The sequence shown here is derived from an EMBL/GenBank/DDBJ whole genome shotgun (WGS) entry which is preliminary data.</text>
</comment>